<sequence length="197" mass="22338">MDVELEAWDAWHPRFVADRLTGLELPWCVAGGWAIDLFLGAETRVHDDLEIAVPADRFEDIAARFPDHEFFAVGAGTVTPANPESLLATHQTWAREPATGKWRFDVFREPHDGVVWVCRRDPAIRLPYTEVIAHTPDAVPYLVPEIVLLFKAKGPRPKDEADLRAVLPHLSASRRDWLINALDRVHPGHPWQPLLRT</sequence>
<gene>
    <name evidence="1" type="ORF">ADL15_14505</name>
</gene>
<dbReference type="Proteomes" id="UP000053244">
    <property type="component" value="Unassembled WGS sequence"/>
</dbReference>
<name>A0A0X3URU3_9ACTN</name>
<evidence type="ECO:0008006" key="3">
    <source>
        <dbReference type="Google" id="ProtNLM"/>
    </source>
</evidence>
<comment type="caution">
    <text evidence="1">The sequence shown here is derived from an EMBL/GenBank/DDBJ whole genome shotgun (WGS) entry which is preliminary data.</text>
</comment>
<dbReference type="RefSeq" id="WP_067689895.1">
    <property type="nucleotide sequence ID" value="NZ_LLZH01000109.1"/>
</dbReference>
<accession>A0A0X3URU3</accession>
<reference evidence="1 2" key="1">
    <citation type="submission" date="2015-10" db="EMBL/GenBank/DDBJ databases">
        <authorList>
            <person name="Gilbert D.G."/>
        </authorList>
    </citation>
    <scope>NUCLEOTIDE SEQUENCE [LARGE SCALE GENOMIC DNA]</scope>
    <source>
        <strain evidence="1 2">NRRL B-16712</strain>
    </source>
</reference>
<dbReference type="InterPro" id="IPR019646">
    <property type="entry name" value="Aminoglyc_AdlTrfase"/>
</dbReference>
<proteinExistence type="predicted"/>
<keyword evidence="2" id="KW-1185">Reference proteome</keyword>
<dbReference type="OrthoDB" id="4539099at2"/>
<dbReference type="Pfam" id="PF10706">
    <property type="entry name" value="Aminoglyc_resit"/>
    <property type="match status" value="1"/>
</dbReference>
<evidence type="ECO:0000313" key="2">
    <source>
        <dbReference type="Proteomes" id="UP000053244"/>
    </source>
</evidence>
<dbReference type="EMBL" id="LLZH01000109">
    <property type="protein sequence ID" value="KUL35234.1"/>
    <property type="molecule type" value="Genomic_DNA"/>
</dbReference>
<evidence type="ECO:0000313" key="1">
    <source>
        <dbReference type="EMBL" id="KUL35234.1"/>
    </source>
</evidence>
<dbReference type="Gene3D" id="3.30.460.40">
    <property type="match status" value="1"/>
</dbReference>
<protein>
    <recommendedName>
        <fullName evidence="3">Amino acid transporter</fullName>
    </recommendedName>
</protein>
<organism evidence="1 2">
    <name type="scientific">Actinoplanes awajinensis subsp. mycoplanecinus</name>
    <dbReference type="NCBI Taxonomy" id="135947"/>
    <lineage>
        <taxon>Bacteria</taxon>
        <taxon>Bacillati</taxon>
        <taxon>Actinomycetota</taxon>
        <taxon>Actinomycetes</taxon>
        <taxon>Micromonosporales</taxon>
        <taxon>Micromonosporaceae</taxon>
        <taxon>Actinoplanes</taxon>
    </lineage>
</organism>
<dbReference type="AlphaFoldDB" id="A0A0X3URU3"/>